<keyword evidence="2" id="KW-1185">Reference proteome</keyword>
<dbReference type="AlphaFoldDB" id="A0A7Y4GRX2"/>
<accession>A0A7Y4GRX2</accession>
<comment type="caution">
    <text evidence="1">The sequence shown here is derived from an EMBL/GenBank/DDBJ whole genome shotgun (WGS) entry which is preliminary data.</text>
</comment>
<sequence>MKLVSAFGAADLLELDRQTVRRALRHVEPEGYEKKQPRWRMKTIIEAVDRHLGRHNAAPVHTTLDALFEEFDTGCQGLGHLRDLEERRREARRLMVVLVELDKTMRADARARREDELRASLRCDQHFRLALRNFERPCEWSLDECWAVLAEGAE</sequence>
<protein>
    <submittedName>
        <fullName evidence="1">Uncharacterized protein</fullName>
    </submittedName>
</protein>
<gene>
    <name evidence="1" type="ORF">HCN58_12025</name>
</gene>
<organism evidence="1 2">
    <name type="scientific">Bradyrhizobium australiense</name>
    <dbReference type="NCBI Taxonomy" id="2721161"/>
    <lineage>
        <taxon>Bacteria</taxon>
        <taxon>Pseudomonadati</taxon>
        <taxon>Pseudomonadota</taxon>
        <taxon>Alphaproteobacteria</taxon>
        <taxon>Hyphomicrobiales</taxon>
        <taxon>Nitrobacteraceae</taxon>
        <taxon>Bradyrhizobium</taxon>
    </lineage>
</organism>
<name>A0A7Y4GRX2_9BRAD</name>
<dbReference type="Proteomes" id="UP000544122">
    <property type="component" value="Unassembled WGS sequence"/>
</dbReference>
<proteinExistence type="predicted"/>
<reference evidence="1 2" key="1">
    <citation type="submission" date="2020-03" db="EMBL/GenBank/DDBJ databases">
        <title>Bradyrhizobium diversity isolated from nodules of Indigofera sp.</title>
        <authorList>
            <person name="Klepa M."/>
            <person name="Helene L."/>
            <person name="Hungria M."/>
        </authorList>
    </citation>
    <scope>NUCLEOTIDE SEQUENCE [LARGE SCALE GENOMIC DNA]</scope>
    <source>
        <strain evidence="1 2">WSM 1791</strain>
    </source>
</reference>
<dbReference type="RefSeq" id="WP_171579602.1">
    <property type="nucleotide sequence ID" value="NZ_JAAVLX010000004.1"/>
</dbReference>
<dbReference type="EMBL" id="JAAVLX010000004">
    <property type="protein sequence ID" value="NOJ40317.1"/>
    <property type="molecule type" value="Genomic_DNA"/>
</dbReference>
<evidence type="ECO:0000313" key="2">
    <source>
        <dbReference type="Proteomes" id="UP000544122"/>
    </source>
</evidence>
<evidence type="ECO:0000313" key="1">
    <source>
        <dbReference type="EMBL" id="NOJ40317.1"/>
    </source>
</evidence>